<keyword evidence="5" id="KW-1185">Reference proteome</keyword>
<dbReference type="InterPro" id="IPR015854">
    <property type="entry name" value="ABC_transpr_LolD-like"/>
</dbReference>
<dbReference type="GO" id="GO:0016887">
    <property type="term" value="F:ATP hydrolysis activity"/>
    <property type="evidence" value="ECO:0007669"/>
    <property type="project" value="InterPro"/>
</dbReference>
<sequence>MLELSGLVAGYGRRALAKLGHLQVKDGEAALLTGPSGAGKTTLLLAIAGLADVLEGHVQVAGRDMATLPARERDRHRGRHIGTIFQDLHLVPGLSALDNLLLAPFASGQRQDRARATELLTRLGLADRVHAGAETLSRGEAQRTAIARAMLIGPSLILADEPTASLDDESCETVLALLLDATRESGAALVIATHDSRVKARVSNIALVVAA</sequence>
<dbReference type="KEGG" id="sjp:SJA_C1-18980"/>
<dbReference type="RefSeq" id="WP_013040205.1">
    <property type="nucleotide sequence ID" value="NC_014006.1"/>
</dbReference>
<dbReference type="Proteomes" id="UP000007753">
    <property type="component" value="Chromosome 1"/>
</dbReference>
<dbReference type="PANTHER" id="PTHR24220:SF659">
    <property type="entry name" value="TRANSPORTER, PUTATIVE-RELATED"/>
    <property type="match status" value="1"/>
</dbReference>
<dbReference type="EC" id="3.6.3.25" evidence="4"/>
<dbReference type="eggNOG" id="COG1136">
    <property type="taxonomic scope" value="Bacteria"/>
</dbReference>
<organism evidence="4 5">
    <name type="scientific">Sphingobium indicum (strain DSM 16413 / CCM 7287 / MTCC 6362 / UT26 / NBRC 101211 / UT26S)</name>
    <name type="common">Sphingobium japonicum</name>
    <dbReference type="NCBI Taxonomy" id="452662"/>
    <lineage>
        <taxon>Bacteria</taxon>
        <taxon>Pseudomonadati</taxon>
        <taxon>Pseudomonadota</taxon>
        <taxon>Alphaproteobacteria</taxon>
        <taxon>Sphingomonadales</taxon>
        <taxon>Sphingomonadaceae</taxon>
        <taxon>Sphingobium</taxon>
    </lineage>
</organism>
<dbReference type="InterPro" id="IPR003593">
    <property type="entry name" value="AAA+_ATPase"/>
</dbReference>
<dbReference type="SMART" id="SM00382">
    <property type="entry name" value="AAA"/>
    <property type="match status" value="1"/>
</dbReference>
<keyword evidence="2" id="KW-0067">ATP-binding</keyword>
<dbReference type="PROSITE" id="PS50893">
    <property type="entry name" value="ABC_TRANSPORTER_2"/>
    <property type="match status" value="1"/>
</dbReference>
<dbReference type="Pfam" id="PF00005">
    <property type="entry name" value="ABC_tran"/>
    <property type="match status" value="1"/>
</dbReference>
<reference evidence="4 5" key="1">
    <citation type="journal article" date="2010" name="J. Bacteriol.">
        <title>Complete genome sequence of the representative gamma-hexachlorocyclohexane-degrading bacterium Sphingobium japonicum UT26.</title>
        <authorList>
            <person name="Nagata Y."/>
            <person name="Ohtsubo Y."/>
            <person name="Endo R."/>
            <person name="Ichikawa N."/>
            <person name="Ankai A."/>
            <person name="Oguchi A."/>
            <person name="Fukui S."/>
            <person name="Fujita N."/>
            <person name="Tsuda M."/>
        </authorList>
    </citation>
    <scope>NUCLEOTIDE SEQUENCE [LARGE SCALE GENOMIC DNA]</scope>
    <source>
        <strain evidence="5">DSM 16413 / CCM 7287 / MTCC 6362 / UT26 / NBRC 101211 / UT26S</strain>
    </source>
</reference>
<dbReference type="EMBL" id="AP010803">
    <property type="protein sequence ID" value="BAI96732.1"/>
    <property type="molecule type" value="Genomic_DNA"/>
</dbReference>
<dbReference type="GO" id="GO:0022857">
    <property type="term" value="F:transmembrane transporter activity"/>
    <property type="evidence" value="ECO:0007669"/>
    <property type="project" value="TreeGrafter"/>
</dbReference>
<dbReference type="GeneID" id="29273490"/>
<protein>
    <submittedName>
        <fullName evidence="4">ABC-type transport system ATPase component</fullName>
        <ecNumber evidence="4">3.6.3.25</ecNumber>
    </submittedName>
</protein>
<evidence type="ECO:0000313" key="4">
    <source>
        <dbReference type="EMBL" id="BAI96732.1"/>
    </source>
</evidence>
<evidence type="ECO:0000259" key="3">
    <source>
        <dbReference type="PROSITE" id="PS50893"/>
    </source>
</evidence>
<dbReference type="SUPFAM" id="SSF52540">
    <property type="entry name" value="P-loop containing nucleoside triphosphate hydrolases"/>
    <property type="match status" value="1"/>
</dbReference>
<dbReference type="InterPro" id="IPR027417">
    <property type="entry name" value="P-loop_NTPase"/>
</dbReference>
<proteinExistence type="predicted"/>
<evidence type="ECO:0000256" key="2">
    <source>
        <dbReference type="ARBA" id="ARBA00022840"/>
    </source>
</evidence>
<dbReference type="HOGENOM" id="CLU_000604_1_22_5"/>
<feature type="domain" description="ABC transporter" evidence="3">
    <location>
        <begin position="2"/>
        <end position="210"/>
    </location>
</feature>
<dbReference type="InterPro" id="IPR003439">
    <property type="entry name" value="ABC_transporter-like_ATP-bd"/>
</dbReference>
<dbReference type="STRING" id="452662.SJA_C1-18980"/>
<evidence type="ECO:0000256" key="1">
    <source>
        <dbReference type="ARBA" id="ARBA00022741"/>
    </source>
</evidence>
<evidence type="ECO:0000313" key="5">
    <source>
        <dbReference type="Proteomes" id="UP000007753"/>
    </source>
</evidence>
<accession>D4Z2A0</accession>
<keyword evidence="1" id="KW-0547">Nucleotide-binding</keyword>
<dbReference type="Gene3D" id="3.40.50.300">
    <property type="entry name" value="P-loop containing nucleotide triphosphate hydrolases"/>
    <property type="match status" value="1"/>
</dbReference>
<name>D4Z2A0_SPHIU</name>
<dbReference type="AlphaFoldDB" id="D4Z2A0"/>
<gene>
    <name evidence="4" type="ordered locus">SJA_C1-18980</name>
</gene>
<dbReference type="PANTHER" id="PTHR24220">
    <property type="entry name" value="IMPORT ATP-BINDING PROTEIN"/>
    <property type="match status" value="1"/>
</dbReference>
<dbReference type="GO" id="GO:0005524">
    <property type="term" value="F:ATP binding"/>
    <property type="evidence" value="ECO:0007669"/>
    <property type="project" value="UniProtKB-KW"/>
</dbReference>
<keyword evidence="4" id="KW-0378">Hydrolase</keyword>
<dbReference type="GO" id="GO:0005886">
    <property type="term" value="C:plasma membrane"/>
    <property type="evidence" value="ECO:0007669"/>
    <property type="project" value="TreeGrafter"/>
</dbReference>